<evidence type="ECO:0000313" key="3">
    <source>
        <dbReference type="Proteomes" id="UP000480548"/>
    </source>
</evidence>
<accession>A0A7C8JNU8</accession>
<feature type="compositionally biased region" description="Polar residues" evidence="1">
    <location>
        <begin position="1"/>
        <end position="14"/>
    </location>
</feature>
<dbReference type="AlphaFoldDB" id="A0A7C8JNU8"/>
<name>A0A7C8JNU8_ORBOL</name>
<reference evidence="2 3" key="1">
    <citation type="submission" date="2019-06" db="EMBL/GenBank/DDBJ databases">
        <authorList>
            <person name="Palmer J.M."/>
        </authorList>
    </citation>
    <scope>NUCLEOTIDE SEQUENCE [LARGE SCALE GENOMIC DNA]</scope>
    <source>
        <strain evidence="2 3">TWF703</strain>
    </source>
</reference>
<dbReference type="Gene3D" id="3.30.710.10">
    <property type="entry name" value="Potassium Channel Kv1.1, Chain A"/>
    <property type="match status" value="2"/>
</dbReference>
<gene>
    <name evidence="2" type="ORF">TWF703_007958</name>
</gene>
<dbReference type="PANTHER" id="PTHR31758:SF2">
    <property type="entry name" value="BTB_POZ DOMAIN-CONTAINING PROTEIN YLR108C"/>
    <property type="match status" value="1"/>
</dbReference>
<evidence type="ECO:0000256" key="1">
    <source>
        <dbReference type="SAM" id="MobiDB-lite"/>
    </source>
</evidence>
<organism evidence="2 3">
    <name type="scientific">Orbilia oligospora</name>
    <name type="common">Nematode-trapping fungus</name>
    <name type="synonym">Arthrobotrys oligospora</name>
    <dbReference type="NCBI Taxonomy" id="2813651"/>
    <lineage>
        <taxon>Eukaryota</taxon>
        <taxon>Fungi</taxon>
        <taxon>Dikarya</taxon>
        <taxon>Ascomycota</taxon>
        <taxon>Pezizomycotina</taxon>
        <taxon>Orbiliomycetes</taxon>
        <taxon>Orbiliales</taxon>
        <taxon>Orbiliaceae</taxon>
        <taxon>Orbilia</taxon>
    </lineage>
</organism>
<evidence type="ECO:0000313" key="2">
    <source>
        <dbReference type="EMBL" id="KAF3130964.1"/>
    </source>
</evidence>
<dbReference type="Proteomes" id="UP000480548">
    <property type="component" value="Unassembled WGS sequence"/>
</dbReference>
<dbReference type="InterPro" id="IPR011333">
    <property type="entry name" value="SKP1/BTB/POZ_sf"/>
</dbReference>
<sequence>MSFNGGSSDQSSPHASGFGLTPSYSALTPGQFGFESLNDNLMNAASNEPEGVVNEFQFNTIPFEDDSKADISKLELKQSSSQQSNNIPRSGSGSGSRPAGDLSLHGSLQHSSRMPDVFAEWSFYIIRWQVPSSPINRHFAPHANGGALAPSYFSSYFGKQLQDARGQNEPIRALHIDRDPEIFRDIVRHLQGYYVPIRSPEHFAYLFADAQLFQLPKLISRLFESEIFMAIGSRSFQIPRDLFSAPGDSPNYFTLGFAVFFSSPDEVFPGLKREGLLRPPSITPPEVPNRSGDVFSELLHLLRGYPVEIRNDTHRAALLRDCRYYHLRGLEQKLIAHTISYNSTREREEITIRIEDIKPSGLNFALDSSDKMLGFVTYARPFNDDTGRELVLEIGNEHVIVSSMSMSATFREDTKKRVAAIAKLIFGKISSASTASTRRAIPALLGQPYTPAADLAMRVIVDEDTDVLLDGRAWGCPLPENTHLEFENPMQGPLARPLKRRRMSLEAAGTADTWTVKKGLWKLQILEFPDNKVELMLKAIKLDAISGETGRNMTRSFLPSSG</sequence>
<feature type="region of interest" description="Disordered" evidence="1">
    <location>
        <begin position="76"/>
        <end position="106"/>
    </location>
</feature>
<dbReference type="EMBL" id="WIQZ01000051">
    <property type="protein sequence ID" value="KAF3130964.1"/>
    <property type="molecule type" value="Genomic_DNA"/>
</dbReference>
<comment type="caution">
    <text evidence="2">The sequence shown here is derived from an EMBL/GenBank/DDBJ whole genome shotgun (WGS) entry which is preliminary data.</text>
</comment>
<dbReference type="SUPFAM" id="SSF54695">
    <property type="entry name" value="POZ domain"/>
    <property type="match status" value="2"/>
</dbReference>
<evidence type="ECO:0008006" key="4">
    <source>
        <dbReference type="Google" id="ProtNLM"/>
    </source>
</evidence>
<dbReference type="PANTHER" id="PTHR31758">
    <property type="entry name" value="BTB/POZ DOMAIN-CONTAINING PROTEIN YLR108C"/>
    <property type="match status" value="1"/>
</dbReference>
<proteinExistence type="predicted"/>
<protein>
    <recommendedName>
        <fullName evidence="4">Potassium channel tetramerisation-type BTB domain-containing protein</fullName>
    </recommendedName>
</protein>
<feature type="region of interest" description="Disordered" evidence="1">
    <location>
        <begin position="1"/>
        <end position="22"/>
    </location>
</feature>